<keyword evidence="2" id="KW-1185">Reference proteome</keyword>
<name>A0A8X6US43_TRICX</name>
<reference evidence="1" key="1">
    <citation type="submission" date="2020-08" db="EMBL/GenBank/DDBJ databases">
        <title>Multicomponent nature underlies the extraordinary mechanical properties of spider dragline silk.</title>
        <authorList>
            <person name="Kono N."/>
            <person name="Nakamura H."/>
            <person name="Mori M."/>
            <person name="Yoshida Y."/>
            <person name="Ohtoshi R."/>
            <person name="Malay A.D."/>
            <person name="Moran D.A.P."/>
            <person name="Tomita M."/>
            <person name="Numata K."/>
            <person name="Arakawa K."/>
        </authorList>
    </citation>
    <scope>NUCLEOTIDE SEQUENCE</scope>
</reference>
<organism evidence="1 2">
    <name type="scientific">Trichonephila clavipes</name>
    <name type="common">Golden silk orbweaver</name>
    <name type="synonym">Nephila clavipes</name>
    <dbReference type="NCBI Taxonomy" id="2585209"/>
    <lineage>
        <taxon>Eukaryota</taxon>
        <taxon>Metazoa</taxon>
        <taxon>Ecdysozoa</taxon>
        <taxon>Arthropoda</taxon>
        <taxon>Chelicerata</taxon>
        <taxon>Arachnida</taxon>
        <taxon>Araneae</taxon>
        <taxon>Araneomorphae</taxon>
        <taxon>Entelegynae</taxon>
        <taxon>Araneoidea</taxon>
        <taxon>Nephilidae</taxon>
        <taxon>Trichonephila</taxon>
    </lineage>
</organism>
<sequence length="152" mass="16972">MQFLFLVGKNVPQIEVVYCNGINDASEIDFVTIPSSIKCVNKGFEPSAGFKHLDHFHPSWVTNTAENECGKIEAPFLERDLLKERHSGHVAPGQLARSFREFAVAHTNALISMRSFPQESGAIRRGAPGVEAKVSQPKLWFQSHVVKRRIMG</sequence>
<evidence type="ECO:0000313" key="1">
    <source>
        <dbReference type="EMBL" id="GFX90361.1"/>
    </source>
</evidence>
<comment type="caution">
    <text evidence="1">The sequence shown here is derived from an EMBL/GenBank/DDBJ whole genome shotgun (WGS) entry which is preliminary data.</text>
</comment>
<dbReference type="Proteomes" id="UP000887159">
    <property type="component" value="Unassembled WGS sequence"/>
</dbReference>
<proteinExistence type="predicted"/>
<accession>A0A8X6US43</accession>
<dbReference type="EMBL" id="BMAU01021094">
    <property type="protein sequence ID" value="GFX90361.1"/>
    <property type="molecule type" value="Genomic_DNA"/>
</dbReference>
<protein>
    <submittedName>
        <fullName evidence="1">Uncharacterized protein</fullName>
    </submittedName>
</protein>
<evidence type="ECO:0000313" key="2">
    <source>
        <dbReference type="Proteomes" id="UP000887159"/>
    </source>
</evidence>
<gene>
    <name evidence="1" type="ORF">TNCV_3849361</name>
</gene>
<dbReference type="AlphaFoldDB" id="A0A8X6US43"/>